<dbReference type="EMBL" id="MFHT01000029">
    <property type="protein sequence ID" value="OGF77207.1"/>
    <property type="molecule type" value="Genomic_DNA"/>
</dbReference>
<protein>
    <submittedName>
        <fullName evidence="1">Uncharacterized protein</fullName>
    </submittedName>
</protein>
<gene>
    <name evidence="1" type="ORF">A3F23_01815</name>
</gene>
<sequence>MKIHLENFDENILNFIRTCGYFPIAKNAEGELNCARSLAGRDYPRFHLYIKKEGDDLKINLHLDQKKPSYAGASAHSGEYEGEVVEEEVKRIQEIYSKMRGN</sequence>
<dbReference type="AlphaFoldDB" id="A0A1F5WNN8"/>
<dbReference type="Proteomes" id="UP000177723">
    <property type="component" value="Unassembled WGS sequence"/>
</dbReference>
<proteinExistence type="predicted"/>
<organism evidence="1 2">
    <name type="scientific">Candidatus Giovannonibacteria bacterium RIFCSPHIGHO2_12_FULL_43_15</name>
    <dbReference type="NCBI Taxonomy" id="1798341"/>
    <lineage>
        <taxon>Bacteria</taxon>
        <taxon>Candidatus Giovannoniibacteriota</taxon>
    </lineage>
</organism>
<accession>A0A1F5WNN8</accession>
<name>A0A1F5WNN8_9BACT</name>
<evidence type="ECO:0000313" key="1">
    <source>
        <dbReference type="EMBL" id="OGF77207.1"/>
    </source>
</evidence>
<reference evidence="1 2" key="1">
    <citation type="journal article" date="2016" name="Nat. Commun.">
        <title>Thousands of microbial genomes shed light on interconnected biogeochemical processes in an aquifer system.</title>
        <authorList>
            <person name="Anantharaman K."/>
            <person name="Brown C.T."/>
            <person name="Hug L.A."/>
            <person name="Sharon I."/>
            <person name="Castelle C.J."/>
            <person name="Probst A.J."/>
            <person name="Thomas B.C."/>
            <person name="Singh A."/>
            <person name="Wilkins M.J."/>
            <person name="Karaoz U."/>
            <person name="Brodie E.L."/>
            <person name="Williams K.H."/>
            <person name="Hubbard S.S."/>
            <person name="Banfield J.F."/>
        </authorList>
    </citation>
    <scope>NUCLEOTIDE SEQUENCE [LARGE SCALE GENOMIC DNA]</scope>
</reference>
<evidence type="ECO:0000313" key="2">
    <source>
        <dbReference type="Proteomes" id="UP000177723"/>
    </source>
</evidence>
<comment type="caution">
    <text evidence="1">The sequence shown here is derived from an EMBL/GenBank/DDBJ whole genome shotgun (WGS) entry which is preliminary data.</text>
</comment>